<evidence type="ECO:0000256" key="3">
    <source>
        <dbReference type="ARBA" id="ARBA00022692"/>
    </source>
</evidence>
<dbReference type="PANTHER" id="PTHR46065:SF3">
    <property type="entry name" value="FI20425P1"/>
    <property type="match status" value="1"/>
</dbReference>
<comment type="caution">
    <text evidence="14">The sequence shown here is derived from an EMBL/GenBank/DDBJ whole genome shotgun (WGS) entry which is preliminary data.</text>
</comment>
<feature type="domain" description="RING-CH-type" evidence="13">
    <location>
        <begin position="222"/>
        <end position="282"/>
    </location>
</feature>
<evidence type="ECO:0000256" key="4">
    <source>
        <dbReference type="ARBA" id="ARBA00022723"/>
    </source>
</evidence>
<feature type="transmembrane region" description="Helical" evidence="11">
    <location>
        <begin position="377"/>
        <end position="399"/>
    </location>
</feature>
<evidence type="ECO:0000256" key="12">
    <source>
        <dbReference type="SAM" id="SignalP"/>
    </source>
</evidence>
<evidence type="ECO:0000256" key="6">
    <source>
        <dbReference type="ARBA" id="ARBA00022786"/>
    </source>
</evidence>
<evidence type="ECO:0000256" key="9">
    <source>
        <dbReference type="ARBA" id="ARBA00023136"/>
    </source>
</evidence>
<accession>A0A8J2LHQ5</accession>
<dbReference type="InterPro" id="IPR011016">
    <property type="entry name" value="Znf_RING-CH"/>
</dbReference>
<reference evidence="14" key="1">
    <citation type="submission" date="2021-06" db="EMBL/GenBank/DDBJ databases">
        <authorList>
            <person name="Hodson N. C."/>
            <person name="Mongue J. A."/>
            <person name="Jaron S. K."/>
        </authorList>
    </citation>
    <scope>NUCLEOTIDE SEQUENCE</scope>
</reference>
<keyword evidence="6" id="KW-0833">Ubl conjugation pathway</keyword>
<feature type="region of interest" description="Disordered" evidence="10">
    <location>
        <begin position="550"/>
        <end position="573"/>
    </location>
</feature>
<keyword evidence="15" id="KW-1185">Reference proteome</keyword>
<dbReference type="GO" id="GO:0016020">
    <property type="term" value="C:membrane"/>
    <property type="evidence" value="ECO:0007669"/>
    <property type="project" value="UniProtKB-SubCell"/>
</dbReference>
<evidence type="ECO:0000259" key="13">
    <source>
        <dbReference type="PROSITE" id="PS51292"/>
    </source>
</evidence>
<sequence length="573" mass="63738">MFQLEASVWQYILIFWYIFVSSMHHAKPEPDVPINQPEGGSTVSLLEPGPVIVRPTNLILQLVYWRAELAIGKFGFSKDKDVIPNGHFSSSNSTPREDTADCPVMTFPASLNANVIDVEKGKNDLTLHVESNAAVPSSSKVPFVSRILPISRKSSQVVPSHGYNDQSSVVSIEVIPGSEIITTTEVELHSLKSSSPDEKKMSESRAHNSPIVVTVEPKDEAFIETGDDVCRICHDNPSRMTLLSPCLCKGSMGKVHRTCLERWLGESAKTSCEICGHEYETERRPRYKGWRSIVAWIRHPLNPTDTRNFFFDLACFFVLTPLAAISAWLCVVGAQHYSYGPTTLDDATVDANPYHEDKTHHIPKLHNKSVEASNATWTSIGLLTLTGTLLAAYYVWLFVAVRYHIQVWRDWQARNYVVTISPLNAEVVQKLRELREASAHTESETADQRQNQPEVPTESNLTPSFNNSANNNNNTSSDNSGSESMRNGKTESALKEKSLLQKHKASSLQGTDLDELDAIKMEIESNRAGPSCNCHCNNNNDSACNSFRGKGAQIPPEVDCSSKEFQNHDSNKH</sequence>
<dbReference type="GO" id="GO:0016567">
    <property type="term" value="P:protein ubiquitination"/>
    <property type="evidence" value="ECO:0007669"/>
    <property type="project" value="TreeGrafter"/>
</dbReference>
<name>A0A8J2LHQ5_9HEXA</name>
<keyword evidence="12" id="KW-0732">Signal</keyword>
<keyword evidence="5" id="KW-0863">Zinc-finger</keyword>
<feature type="compositionally biased region" description="Basic and acidic residues" evidence="10">
    <location>
        <begin position="560"/>
        <end position="573"/>
    </location>
</feature>
<feature type="region of interest" description="Disordered" evidence="10">
    <location>
        <begin position="438"/>
        <end position="492"/>
    </location>
</feature>
<feature type="compositionally biased region" description="Low complexity" evidence="10">
    <location>
        <begin position="464"/>
        <end position="484"/>
    </location>
</feature>
<dbReference type="SMART" id="SM00744">
    <property type="entry name" value="RINGv"/>
    <property type="match status" value="1"/>
</dbReference>
<comment type="subcellular location">
    <subcellularLocation>
        <location evidence="1">Membrane</location>
    </subcellularLocation>
</comment>
<feature type="transmembrane region" description="Helical" evidence="11">
    <location>
        <begin position="309"/>
        <end position="334"/>
    </location>
</feature>
<evidence type="ECO:0000256" key="11">
    <source>
        <dbReference type="SAM" id="Phobius"/>
    </source>
</evidence>
<dbReference type="GO" id="GO:0008270">
    <property type="term" value="F:zinc ion binding"/>
    <property type="evidence" value="ECO:0007669"/>
    <property type="project" value="UniProtKB-KW"/>
</dbReference>
<proteinExistence type="predicted"/>
<feature type="compositionally biased region" description="Polar residues" evidence="10">
    <location>
        <begin position="448"/>
        <end position="463"/>
    </location>
</feature>
<dbReference type="PROSITE" id="PS51292">
    <property type="entry name" value="ZF_RING_CH"/>
    <property type="match status" value="1"/>
</dbReference>
<organism evidence="14 15">
    <name type="scientific">Allacma fusca</name>
    <dbReference type="NCBI Taxonomy" id="39272"/>
    <lineage>
        <taxon>Eukaryota</taxon>
        <taxon>Metazoa</taxon>
        <taxon>Ecdysozoa</taxon>
        <taxon>Arthropoda</taxon>
        <taxon>Hexapoda</taxon>
        <taxon>Collembola</taxon>
        <taxon>Symphypleona</taxon>
        <taxon>Sminthuridae</taxon>
        <taxon>Allacma</taxon>
    </lineage>
</organism>
<feature type="compositionally biased region" description="Basic and acidic residues" evidence="10">
    <location>
        <begin position="438"/>
        <end position="447"/>
    </location>
</feature>
<dbReference type="OrthoDB" id="273089at2759"/>
<keyword evidence="8 11" id="KW-1133">Transmembrane helix</keyword>
<evidence type="ECO:0000256" key="1">
    <source>
        <dbReference type="ARBA" id="ARBA00004370"/>
    </source>
</evidence>
<keyword evidence="3 11" id="KW-0812">Transmembrane</keyword>
<keyword evidence="7" id="KW-0862">Zinc</keyword>
<evidence type="ECO:0000256" key="7">
    <source>
        <dbReference type="ARBA" id="ARBA00022833"/>
    </source>
</evidence>
<dbReference type="PANTHER" id="PTHR46065">
    <property type="entry name" value="E3 UBIQUITIN-PROTEIN LIGASE MARCH 2/3 FAMILY MEMBER"/>
    <property type="match status" value="1"/>
</dbReference>
<feature type="region of interest" description="Disordered" evidence="10">
    <location>
        <begin position="186"/>
        <end position="206"/>
    </location>
</feature>
<feature type="chain" id="PRO_5035234421" description="RING-CH-type domain-containing protein" evidence="12">
    <location>
        <begin position="29"/>
        <end position="573"/>
    </location>
</feature>
<evidence type="ECO:0000256" key="5">
    <source>
        <dbReference type="ARBA" id="ARBA00022771"/>
    </source>
</evidence>
<dbReference type="AlphaFoldDB" id="A0A8J2LHQ5"/>
<dbReference type="Proteomes" id="UP000708208">
    <property type="component" value="Unassembled WGS sequence"/>
</dbReference>
<evidence type="ECO:0000256" key="2">
    <source>
        <dbReference type="ARBA" id="ARBA00022679"/>
    </source>
</evidence>
<keyword evidence="4" id="KW-0479">Metal-binding</keyword>
<keyword evidence="2" id="KW-0808">Transferase</keyword>
<feature type="signal peptide" evidence="12">
    <location>
        <begin position="1"/>
        <end position="28"/>
    </location>
</feature>
<evidence type="ECO:0000256" key="10">
    <source>
        <dbReference type="SAM" id="MobiDB-lite"/>
    </source>
</evidence>
<dbReference type="Pfam" id="PF12906">
    <property type="entry name" value="RINGv"/>
    <property type="match status" value="1"/>
</dbReference>
<gene>
    <name evidence="14" type="ORF">AFUS01_LOCUS41741</name>
</gene>
<evidence type="ECO:0000313" key="14">
    <source>
        <dbReference type="EMBL" id="CAG7832028.1"/>
    </source>
</evidence>
<keyword evidence="9 11" id="KW-0472">Membrane</keyword>
<protein>
    <recommendedName>
        <fullName evidence="13">RING-CH-type domain-containing protein</fullName>
    </recommendedName>
</protein>
<evidence type="ECO:0000313" key="15">
    <source>
        <dbReference type="Proteomes" id="UP000708208"/>
    </source>
</evidence>
<dbReference type="EMBL" id="CAJVCH010563199">
    <property type="protein sequence ID" value="CAG7832028.1"/>
    <property type="molecule type" value="Genomic_DNA"/>
</dbReference>
<dbReference type="GO" id="GO:0004842">
    <property type="term" value="F:ubiquitin-protein transferase activity"/>
    <property type="evidence" value="ECO:0007669"/>
    <property type="project" value="TreeGrafter"/>
</dbReference>
<evidence type="ECO:0000256" key="8">
    <source>
        <dbReference type="ARBA" id="ARBA00022989"/>
    </source>
</evidence>